<evidence type="ECO:0000256" key="3">
    <source>
        <dbReference type="PROSITE-ProRule" id="PRU00221"/>
    </source>
</evidence>
<keyword evidence="1 3" id="KW-0853">WD repeat</keyword>
<dbReference type="RefSeq" id="XP_028466424.1">
    <property type="nucleotide sequence ID" value="XM_028612901.1"/>
</dbReference>
<dbReference type="PROSITE" id="PS50294">
    <property type="entry name" value="WD_REPEATS_REGION"/>
    <property type="match status" value="1"/>
</dbReference>
<dbReference type="PROSITE" id="PS00678">
    <property type="entry name" value="WD_REPEATS_1"/>
    <property type="match status" value="1"/>
</dbReference>
<dbReference type="SMART" id="SM00320">
    <property type="entry name" value="WD40"/>
    <property type="match status" value="1"/>
</dbReference>
<gene>
    <name evidence="5" type="ORF">SODALDRAFT_339955</name>
</gene>
<dbReference type="OrthoDB" id="538223at2759"/>
<dbReference type="PANTHER" id="PTHR10039">
    <property type="entry name" value="AMELOGENIN"/>
    <property type="match status" value="1"/>
</dbReference>
<evidence type="ECO:0000256" key="2">
    <source>
        <dbReference type="ARBA" id="ARBA00022737"/>
    </source>
</evidence>
<dbReference type="Pfam" id="PF00400">
    <property type="entry name" value="WD40"/>
    <property type="match status" value="1"/>
</dbReference>
<dbReference type="PANTHER" id="PTHR10039:SF5">
    <property type="entry name" value="NACHT DOMAIN-CONTAINING PROTEIN"/>
    <property type="match status" value="1"/>
</dbReference>
<feature type="domain" description="Nephrocystin 3-like N-terminal" evidence="4">
    <location>
        <begin position="109"/>
        <end position="260"/>
    </location>
</feature>
<dbReference type="EMBL" id="ML119055">
    <property type="protein sequence ID" value="ROT38618.1"/>
    <property type="molecule type" value="Genomic_DNA"/>
</dbReference>
<dbReference type="Pfam" id="PF24883">
    <property type="entry name" value="NPHP3_N"/>
    <property type="match status" value="1"/>
</dbReference>
<reference evidence="5 6" key="1">
    <citation type="journal article" date="2018" name="Mol. Ecol.">
        <title>The obligate alkalophilic soda-lake fungus Sodiomyces alkalinus has shifted to a protein diet.</title>
        <authorList>
            <person name="Grum-Grzhimaylo A.A."/>
            <person name="Falkoski D.L."/>
            <person name="van den Heuvel J."/>
            <person name="Valero-Jimenez C.A."/>
            <person name="Min B."/>
            <person name="Choi I.G."/>
            <person name="Lipzen A."/>
            <person name="Daum C.G."/>
            <person name="Aanen D.K."/>
            <person name="Tsang A."/>
            <person name="Henrissat B."/>
            <person name="Bilanenko E.N."/>
            <person name="de Vries R.P."/>
            <person name="van Kan J.A.L."/>
            <person name="Grigoriev I.V."/>
            <person name="Debets A.J.M."/>
        </authorList>
    </citation>
    <scope>NUCLEOTIDE SEQUENCE [LARGE SCALE GENOMIC DNA]</scope>
    <source>
        <strain evidence="5 6">F11</strain>
    </source>
</reference>
<keyword evidence="6" id="KW-1185">Reference proteome</keyword>
<dbReference type="InterPro" id="IPR036322">
    <property type="entry name" value="WD40_repeat_dom_sf"/>
</dbReference>
<accession>A0A3N2PVV6</accession>
<protein>
    <recommendedName>
        <fullName evidence="4">Nephrocystin 3-like N-terminal domain-containing protein</fullName>
    </recommendedName>
</protein>
<evidence type="ECO:0000259" key="4">
    <source>
        <dbReference type="Pfam" id="PF24883"/>
    </source>
</evidence>
<organism evidence="5 6">
    <name type="scientific">Sodiomyces alkalinus (strain CBS 110278 / VKM F-3762 / F11)</name>
    <name type="common">Alkaliphilic filamentous fungus</name>
    <dbReference type="NCBI Taxonomy" id="1314773"/>
    <lineage>
        <taxon>Eukaryota</taxon>
        <taxon>Fungi</taxon>
        <taxon>Dikarya</taxon>
        <taxon>Ascomycota</taxon>
        <taxon>Pezizomycotina</taxon>
        <taxon>Sordariomycetes</taxon>
        <taxon>Hypocreomycetidae</taxon>
        <taxon>Glomerellales</taxon>
        <taxon>Plectosphaerellaceae</taxon>
        <taxon>Sodiomyces</taxon>
    </lineage>
</organism>
<evidence type="ECO:0000313" key="6">
    <source>
        <dbReference type="Proteomes" id="UP000272025"/>
    </source>
</evidence>
<dbReference type="GeneID" id="39581379"/>
<evidence type="ECO:0000256" key="1">
    <source>
        <dbReference type="ARBA" id="ARBA00022574"/>
    </source>
</evidence>
<name>A0A3N2PVV6_SODAK</name>
<keyword evidence="2" id="KW-0677">Repeat</keyword>
<dbReference type="Proteomes" id="UP000272025">
    <property type="component" value="Unassembled WGS sequence"/>
</dbReference>
<feature type="repeat" description="WD" evidence="3">
    <location>
        <begin position="615"/>
        <end position="656"/>
    </location>
</feature>
<dbReference type="InterPro" id="IPR015943">
    <property type="entry name" value="WD40/YVTN_repeat-like_dom_sf"/>
</dbReference>
<sequence>MGEDTSDRLVQDLDRKHDLVLQRVQKFAEVIDADSIRLPVYCFYETKKTEIVRPISRRTCAVPGHWTVPFRRNQDDKNEKCLKDLHVTDPREDKKRIQDTKGGLLRDAYRWVLNHADFLQFRDDPNSQLLWIKGYPGKGKTMLPSNQLSYFFCQATANRLNNATAVLRGLILDLARQHPQLVSYVREKHDYVGKELFHNDNAWQALTGILTAMLNDALLERAILIIDALDGCETGRPQLLHFITSFTSSTSRVKWIISSRNWPDIERQLEKATQKVRLSLELNGNSISSAVTFYIQYKMAQLVSKKKYDERTRDAVQSYLVANADGTFLWVALVCQALADTNVRKRHTMQMLNSFPPGLDALYEKMLNHTHELQGLIESMEDVDEDEVEEIIGSCGSFLTLREGVVYFVHQSARDFLLNIALDRIMPQGIAQCHHAIFSRSLEALQKTLQRDIYDIRDPGLSNDQITPPDPDPLASIRYACIYWVEHLDEFSRLTKADNDLAEGGSVDTFLRSKFLQWLEALSLSRSMSEVVIAMHKLQAITTVRAIYHTRPDALRFILSHRTAVRVAPLQVYVSALVFSPFCSEVRKLYTTELPEWIKLKPVMQETWSPCLQTLEGHSGPVDAVAFSPDGTLITSASSDGTVLLWDTASGAHQQTLDINPEEF</sequence>
<dbReference type="STRING" id="1314773.A0A3N2PVV6"/>
<dbReference type="SUPFAM" id="SSF52540">
    <property type="entry name" value="P-loop containing nucleoside triphosphate hydrolases"/>
    <property type="match status" value="1"/>
</dbReference>
<dbReference type="Gene3D" id="2.130.10.10">
    <property type="entry name" value="YVTN repeat-like/Quinoprotein amine dehydrogenase"/>
    <property type="match status" value="1"/>
</dbReference>
<dbReference type="InterPro" id="IPR056884">
    <property type="entry name" value="NPHP3-like_N"/>
</dbReference>
<dbReference type="AlphaFoldDB" id="A0A3N2PVV6"/>
<dbReference type="SUPFAM" id="SSF50978">
    <property type="entry name" value="WD40 repeat-like"/>
    <property type="match status" value="1"/>
</dbReference>
<evidence type="ECO:0000313" key="5">
    <source>
        <dbReference type="EMBL" id="ROT38618.1"/>
    </source>
</evidence>
<dbReference type="InterPro" id="IPR001680">
    <property type="entry name" value="WD40_rpt"/>
</dbReference>
<dbReference type="InterPro" id="IPR027417">
    <property type="entry name" value="P-loop_NTPase"/>
</dbReference>
<proteinExistence type="predicted"/>
<dbReference type="InterPro" id="IPR019775">
    <property type="entry name" value="WD40_repeat_CS"/>
</dbReference>
<dbReference type="PROSITE" id="PS50082">
    <property type="entry name" value="WD_REPEATS_2"/>
    <property type="match status" value="1"/>
</dbReference>